<gene>
    <name evidence="2" type="ORF">BerOc1_00361</name>
</gene>
<keyword evidence="1" id="KW-1133">Transmembrane helix</keyword>
<feature type="transmembrane region" description="Helical" evidence="1">
    <location>
        <begin position="21"/>
        <end position="39"/>
    </location>
</feature>
<accession>A0A1J5NJS3</accession>
<evidence type="ECO:0000256" key="1">
    <source>
        <dbReference type="SAM" id="Phobius"/>
    </source>
</evidence>
<dbReference type="AlphaFoldDB" id="A0A1J5NJS3"/>
<protein>
    <submittedName>
        <fullName evidence="2">Uncharacterized protein</fullName>
    </submittedName>
</protein>
<keyword evidence="3" id="KW-1185">Reference proteome</keyword>
<feature type="transmembrane region" description="Helical" evidence="1">
    <location>
        <begin position="51"/>
        <end position="70"/>
    </location>
</feature>
<keyword evidence="1" id="KW-0812">Transmembrane</keyword>
<keyword evidence="1" id="KW-0472">Membrane</keyword>
<proteinExistence type="predicted"/>
<dbReference type="EMBL" id="LKAQ01000001">
    <property type="protein sequence ID" value="OIQ51897.1"/>
    <property type="molecule type" value="Genomic_DNA"/>
</dbReference>
<name>A0A1J5NJS3_9BACT</name>
<evidence type="ECO:0000313" key="3">
    <source>
        <dbReference type="Proteomes" id="UP000181901"/>
    </source>
</evidence>
<dbReference type="RefSeq" id="WP_071544011.1">
    <property type="nucleotide sequence ID" value="NZ_LKAQ01000001.1"/>
</dbReference>
<dbReference type="Proteomes" id="UP000181901">
    <property type="component" value="Unassembled WGS sequence"/>
</dbReference>
<sequence>MSQQNGLGEILAKWRDNWKTWRTIFFVVLGVLVLLNIPFVTHHPHFGLDKYPGFFAGFGLVVGLAMVIVMKKIVQPFIARKEDYYGD</sequence>
<organism evidence="2 3">
    <name type="scientific">Pseudodesulfovibrio hydrargyri</name>
    <dbReference type="NCBI Taxonomy" id="2125990"/>
    <lineage>
        <taxon>Bacteria</taxon>
        <taxon>Pseudomonadati</taxon>
        <taxon>Thermodesulfobacteriota</taxon>
        <taxon>Desulfovibrionia</taxon>
        <taxon>Desulfovibrionales</taxon>
        <taxon>Desulfovibrionaceae</taxon>
    </lineage>
</organism>
<evidence type="ECO:0000313" key="2">
    <source>
        <dbReference type="EMBL" id="OIQ51897.1"/>
    </source>
</evidence>
<comment type="caution">
    <text evidence="2">The sequence shown here is derived from an EMBL/GenBank/DDBJ whole genome shotgun (WGS) entry which is preliminary data.</text>
</comment>
<reference evidence="2 3" key="1">
    <citation type="submission" date="2015-09" db="EMBL/GenBank/DDBJ databases">
        <title>Genome of Desulfovibrio dechloracetivorans BerOc1, a mercury methylating strain isolated from highly hydrocarbons and metals contaminated coastal sediments.</title>
        <authorList>
            <person name="Goni Urriza M."/>
            <person name="Gassie C."/>
            <person name="Bouchez O."/>
            <person name="Klopp C."/>
            <person name="Ranchou-Peyruse A."/>
            <person name="Remy G."/>
        </authorList>
    </citation>
    <scope>NUCLEOTIDE SEQUENCE [LARGE SCALE GENOMIC DNA]</scope>
    <source>
        <strain evidence="2 3">BerOc1</strain>
    </source>
</reference>